<gene>
    <name evidence="1" type="ORF">B0H17DRAFT_939254</name>
</gene>
<reference evidence="1" key="1">
    <citation type="submission" date="2023-03" db="EMBL/GenBank/DDBJ databases">
        <title>Massive genome expansion in bonnet fungi (Mycena s.s.) driven by repeated elements and novel gene families across ecological guilds.</title>
        <authorList>
            <consortium name="Lawrence Berkeley National Laboratory"/>
            <person name="Harder C.B."/>
            <person name="Miyauchi S."/>
            <person name="Viragh M."/>
            <person name="Kuo A."/>
            <person name="Thoen E."/>
            <person name="Andreopoulos B."/>
            <person name="Lu D."/>
            <person name="Skrede I."/>
            <person name="Drula E."/>
            <person name="Henrissat B."/>
            <person name="Morin E."/>
            <person name="Kohler A."/>
            <person name="Barry K."/>
            <person name="LaButti K."/>
            <person name="Morin E."/>
            <person name="Salamov A."/>
            <person name="Lipzen A."/>
            <person name="Mereny Z."/>
            <person name="Hegedus B."/>
            <person name="Baldrian P."/>
            <person name="Stursova M."/>
            <person name="Weitz H."/>
            <person name="Taylor A."/>
            <person name="Grigoriev I.V."/>
            <person name="Nagy L.G."/>
            <person name="Martin F."/>
            <person name="Kauserud H."/>
        </authorList>
    </citation>
    <scope>NUCLEOTIDE SEQUENCE</scope>
    <source>
        <strain evidence="1">CBHHK067</strain>
    </source>
</reference>
<accession>A0AAD7DBB3</accession>
<sequence>VPPSIVFSMLPRHVLDEVCAKLKIGIDTITVAFSNARPDVALSVWKIVHPVKH</sequence>
<keyword evidence="2" id="KW-1185">Reference proteome</keyword>
<dbReference type="AlphaFoldDB" id="A0AAD7DBB3"/>
<name>A0AAD7DBB3_MYCRO</name>
<feature type="non-terminal residue" evidence="1">
    <location>
        <position position="1"/>
    </location>
</feature>
<evidence type="ECO:0000313" key="2">
    <source>
        <dbReference type="Proteomes" id="UP001221757"/>
    </source>
</evidence>
<organism evidence="1 2">
    <name type="scientific">Mycena rosella</name>
    <name type="common">Pink bonnet</name>
    <name type="synonym">Agaricus rosellus</name>
    <dbReference type="NCBI Taxonomy" id="1033263"/>
    <lineage>
        <taxon>Eukaryota</taxon>
        <taxon>Fungi</taxon>
        <taxon>Dikarya</taxon>
        <taxon>Basidiomycota</taxon>
        <taxon>Agaricomycotina</taxon>
        <taxon>Agaricomycetes</taxon>
        <taxon>Agaricomycetidae</taxon>
        <taxon>Agaricales</taxon>
        <taxon>Marasmiineae</taxon>
        <taxon>Mycenaceae</taxon>
        <taxon>Mycena</taxon>
    </lineage>
</organism>
<dbReference type="EMBL" id="JARKIE010000086">
    <property type="protein sequence ID" value="KAJ7687625.1"/>
    <property type="molecule type" value="Genomic_DNA"/>
</dbReference>
<dbReference type="Proteomes" id="UP001221757">
    <property type="component" value="Unassembled WGS sequence"/>
</dbReference>
<protein>
    <submittedName>
        <fullName evidence="1">Uncharacterized protein</fullName>
    </submittedName>
</protein>
<proteinExistence type="predicted"/>
<evidence type="ECO:0000313" key="1">
    <source>
        <dbReference type="EMBL" id="KAJ7687625.1"/>
    </source>
</evidence>
<comment type="caution">
    <text evidence="1">The sequence shown here is derived from an EMBL/GenBank/DDBJ whole genome shotgun (WGS) entry which is preliminary data.</text>
</comment>